<evidence type="ECO:0008006" key="4">
    <source>
        <dbReference type="Google" id="ProtNLM"/>
    </source>
</evidence>
<dbReference type="RefSeq" id="WP_344794243.1">
    <property type="nucleotide sequence ID" value="NZ_BAABBN010000002.1"/>
</dbReference>
<feature type="compositionally biased region" description="Gly residues" evidence="1">
    <location>
        <begin position="1"/>
        <end position="10"/>
    </location>
</feature>
<dbReference type="Proteomes" id="UP001501565">
    <property type="component" value="Unassembled WGS sequence"/>
</dbReference>
<sequence length="83" mass="8572">MISGILGSGLEGLSRSREGLNQSAKTIASGGQPPVSQPPVSNPTDDMLTAVVDLNVYELQFKASAKVISTANESVGTLLDEIV</sequence>
<gene>
    <name evidence="2" type="ORF">GCM10022277_00500</name>
</gene>
<evidence type="ECO:0000313" key="3">
    <source>
        <dbReference type="Proteomes" id="UP001501565"/>
    </source>
</evidence>
<evidence type="ECO:0000313" key="2">
    <source>
        <dbReference type="EMBL" id="GAA3909668.1"/>
    </source>
</evidence>
<dbReference type="EMBL" id="BAABBN010000002">
    <property type="protein sequence ID" value="GAA3909668.1"/>
    <property type="molecule type" value="Genomic_DNA"/>
</dbReference>
<protein>
    <recommendedName>
        <fullName evidence="4">Flagellar hook protein FlgE</fullName>
    </recommendedName>
</protein>
<accession>A0ABP7LY30</accession>
<keyword evidence="3" id="KW-1185">Reference proteome</keyword>
<comment type="caution">
    <text evidence="2">The sequence shown here is derived from an EMBL/GenBank/DDBJ whole genome shotgun (WGS) entry which is preliminary data.</text>
</comment>
<reference evidence="3" key="1">
    <citation type="journal article" date="2019" name="Int. J. Syst. Evol. Microbiol.">
        <title>The Global Catalogue of Microorganisms (GCM) 10K type strain sequencing project: providing services to taxonomists for standard genome sequencing and annotation.</title>
        <authorList>
            <consortium name="The Broad Institute Genomics Platform"/>
            <consortium name="The Broad Institute Genome Sequencing Center for Infectious Disease"/>
            <person name="Wu L."/>
            <person name="Ma J."/>
        </authorList>
    </citation>
    <scope>NUCLEOTIDE SEQUENCE [LARGE SCALE GENOMIC DNA]</scope>
    <source>
        <strain evidence="3">JCM 17551</strain>
    </source>
</reference>
<evidence type="ECO:0000256" key="1">
    <source>
        <dbReference type="SAM" id="MobiDB-lite"/>
    </source>
</evidence>
<proteinExistence type="predicted"/>
<feature type="region of interest" description="Disordered" evidence="1">
    <location>
        <begin position="1"/>
        <end position="46"/>
    </location>
</feature>
<organism evidence="2 3">
    <name type="scientific">Litoribacillus peritrichatus</name>
    <dbReference type="NCBI Taxonomy" id="718191"/>
    <lineage>
        <taxon>Bacteria</taxon>
        <taxon>Pseudomonadati</taxon>
        <taxon>Pseudomonadota</taxon>
        <taxon>Gammaproteobacteria</taxon>
        <taxon>Oceanospirillales</taxon>
        <taxon>Oceanospirillaceae</taxon>
        <taxon>Litoribacillus</taxon>
    </lineage>
</organism>
<name>A0ABP7LY30_9GAMM</name>